<sequence>MKLQTKIHLYSSVLFIALIVAANVSIYLLFSRMSVDRELQQITAQTERAARAIEKAATEAEMAELLRAYVPLDGMIRVVKENKADNRLLVVSPDAGALAELTPEYNRQKKQDVVRLEGKSYGFASIPVIAADGDVVSVQATQSIEELTRLLRLLRYVMAAATLVVVAAVLVSGGVLGRLIMRPITAMTRTMREVARSGRFVRLKQDMRSKDELTEMGETFNEMIGLLENSFAKQEQFVSNASHELKTPLTIIESYASLLKRKGLSRPDLFGESVEAIRSEAVRMRTMTEQLLWLAKPKREWRLDWSEVNVAPFVEQSVNAFRTAYKRDIELEAKEGFAVRTDKGLLKQLLFILLDNARKYSEGVIVVRVDEESGACMIRVIDEGIGIAPEELSRVFERFYRIDQARTKGQEEEGGTGLGLSLAKEIAETLGAEVTLESEPGKGTTAAIKLPARLLSKF</sequence>
<keyword evidence="9" id="KW-0418">Kinase</keyword>
<dbReference type="InterPro" id="IPR005467">
    <property type="entry name" value="His_kinase_dom"/>
</dbReference>
<dbReference type="InterPro" id="IPR036890">
    <property type="entry name" value="HATPase_C_sf"/>
</dbReference>
<dbReference type="RefSeq" id="WP_379275984.1">
    <property type="nucleotide sequence ID" value="NZ_JBHUGT010000023.1"/>
</dbReference>
<dbReference type="GO" id="GO:0005524">
    <property type="term" value="F:ATP binding"/>
    <property type="evidence" value="ECO:0007669"/>
    <property type="project" value="UniProtKB-KW"/>
</dbReference>
<dbReference type="InterPro" id="IPR003661">
    <property type="entry name" value="HisK_dim/P_dom"/>
</dbReference>
<evidence type="ECO:0000256" key="9">
    <source>
        <dbReference type="ARBA" id="ARBA00022777"/>
    </source>
</evidence>
<feature type="domain" description="HAMP" evidence="16">
    <location>
        <begin position="178"/>
        <end position="232"/>
    </location>
</feature>
<keyword evidence="11 14" id="KW-1133">Transmembrane helix</keyword>
<dbReference type="Gene3D" id="1.10.287.130">
    <property type="match status" value="1"/>
</dbReference>
<keyword evidence="13 14" id="KW-0472">Membrane</keyword>
<evidence type="ECO:0000256" key="1">
    <source>
        <dbReference type="ARBA" id="ARBA00000085"/>
    </source>
</evidence>
<dbReference type="PRINTS" id="PR00344">
    <property type="entry name" value="BCTRLSENSOR"/>
</dbReference>
<feature type="transmembrane region" description="Helical" evidence="14">
    <location>
        <begin position="7"/>
        <end position="30"/>
    </location>
</feature>
<dbReference type="SMART" id="SM00388">
    <property type="entry name" value="HisKA"/>
    <property type="match status" value="1"/>
</dbReference>
<keyword evidence="6" id="KW-0808">Transferase</keyword>
<dbReference type="SMART" id="SM00304">
    <property type="entry name" value="HAMP"/>
    <property type="match status" value="1"/>
</dbReference>
<dbReference type="CDD" id="cd00082">
    <property type="entry name" value="HisKA"/>
    <property type="match status" value="1"/>
</dbReference>
<dbReference type="PROSITE" id="PS50109">
    <property type="entry name" value="HIS_KIN"/>
    <property type="match status" value="1"/>
</dbReference>
<dbReference type="PANTHER" id="PTHR45436:SF5">
    <property type="entry name" value="SENSOR HISTIDINE KINASE TRCS"/>
    <property type="match status" value="1"/>
</dbReference>
<comment type="subcellular location">
    <subcellularLocation>
        <location evidence="2">Cell membrane</location>
        <topology evidence="2">Multi-pass membrane protein</topology>
    </subcellularLocation>
</comment>
<evidence type="ECO:0000256" key="2">
    <source>
        <dbReference type="ARBA" id="ARBA00004651"/>
    </source>
</evidence>
<evidence type="ECO:0000256" key="3">
    <source>
        <dbReference type="ARBA" id="ARBA00012438"/>
    </source>
</evidence>
<dbReference type="Pfam" id="PF00672">
    <property type="entry name" value="HAMP"/>
    <property type="match status" value="1"/>
</dbReference>
<protein>
    <recommendedName>
        <fullName evidence="3">histidine kinase</fullName>
        <ecNumber evidence="3">2.7.13.3</ecNumber>
    </recommendedName>
</protein>
<evidence type="ECO:0000259" key="15">
    <source>
        <dbReference type="PROSITE" id="PS50109"/>
    </source>
</evidence>
<reference evidence="18" key="1">
    <citation type="journal article" date="2019" name="Int. J. Syst. Evol. Microbiol.">
        <title>The Global Catalogue of Microorganisms (GCM) 10K type strain sequencing project: providing services to taxonomists for standard genome sequencing and annotation.</title>
        <authorList>
            <consortium name="The Broad Institute Genomics Platform"/>
            <consortium name="The Broad Institute Genome Sequencing Center for Infectious Disease"/>
            <person name="Wu L."/>
            <person name="Ma J."/>
        </authorList>
    </citation>
    <scope>NUCLEOTIDE SEQUENCE [LARGE SCALE GENOMIC DNA]</scope>
    <source>
        <strain evidence="18">TISTR 1827</strain>
    </source>
</reference>
<dbReference type="InterPro" id="IPR003594">
    <property type="entry name" value="HATPase_dom"/>
</dbReference>
<dbReference type="SUPFAM" id="SSF47384">
    <property type="entry name" value="Homodimeric domain of signal transducing histidine kinase"/>
    <property type="match status" value="1"/>
</dbReference>
<dbReference type="SMART" id="SM00387">
    <property type="entry name" value="HATPase_c"/>
    <property type="match status" value="1"/>
</dbReference>
<dbReference type="InterPro" id="IPR004358">
    <property type="entry name" value="Sig_transdc_His_kin-like_C"/>
</dbReference>
<evidence type="ECO:0000256" key="5">
    <source>
        <dbReference type="ARBA" id="ARBA00022553"/>
    </source>
</evidence>
<evidence type="ECO:0000256" key="6">
    <source>
        <dbReference type="ARBA" id="ARBA00022679"/>
    </source>
</evidence>
<evidence type="ECO:0000313" key="18">
    <source>
        <dbReference type="Proteomes" id="UP001597493"/>
    </source>
</evidence>
<dbReference type="Proteomes" id="UP001597493">
    <property type="component" value="Unassembled WGS sequence"/>
</dbReference>
<keyword evidence="4" id="KW-1003">Cell membrane</keyword>
<gene>
    <name evidence="17" type="ORF">ACFSW5_17985</name>
</gene>
<dbReference type="Gene3D" id="3.30.565.10">
    <property type="entry name" value="Histidine kinase-like ATPase, C-terminal domain"/>
    <property type="match status" value="1"/>
</dbReference>
<comment type="caution">
    <text evidence="17">The sequence shown here is derived from an EMBL/GenBank/DDBJ whole genome shotgun (WGS) entry which is preliminary data.</text>
</comment>
<evidence type="ECO:0000256" key="8">
    <source>
        <dbReference type="ARBA" id="ARBA00022741"/>
    </source>
</evidence>
<evidence type="ECO:0000256" key="14">
    <source>
        <dbReference type="SAM" id="Phobius"/>
    </source>
</evidence>
<evidence type="ECO:0000259" key="16">
    <source>
        <dbReference type="PROSITE" id="PS50885"/>
    </source>
</evidence>
<dbReference type="SUPFAM" id="SSF55874">
    <property type="entry name" value="ATPase domain of HSP90 chaperone/DNA topoisomerase II/histidine kinase"/>
    <property type="match status" value="1"/>
</dbReference>
<dbReference type="Gene3D" id="6.10.340.10">
    <property type="match status" value="1"/>
</dbReference>
<keyword evidence="8" id="KW-0547">Nucleotide-binding</keyword>
<proteinExistence type="predicted"/>
<dbReference type="SUPFAM" id="SSF158472">
    <property type="entry name" value="HAMP domain-like"/>
    <property type="match status" value="1"/>
</dbReference>
<dbReference type="EC" id="2.7.13.3" evidence="3"/>
<dbReference type="PANTHER" id="PTHR45436">
    <property type="entry name" value="SENSOR HISTIDINE KINASE YKOH"/>
    <property type="match status" value="1"/>
</dbReference>
<dbReference type="CDD" id="cd00075">
    <property type="entry name" value="HATPase"/>
    <property type="match status" value="1"/>
</dbReference>
<dbReference type="PROSITE" id="PS50885">
    <property type="entry name" value="HAMP"/>
    <property type="match status" value="1"/>
</dbReference>
<keyword evidence="5" id="KW-0597">Phosphoprotein</keyword>
<dbReference type="InterPro" id="IPR050428">
    <property type="entry name" value="TCS_sensor_his_kinase"/>
</dbReference>
<dbReference type="CDD" id="cd06225">
    <property type="entry name" value="HAMP"/>
    <property type="match status" value="1"/>
</dbReference>
<dbReference type="EMBL" id="JBHUMY010000023">
    <property type="protein sequence ID" value="MFD2662150.1"/>
    <property type="molecule type" value="Genomic_DNA"/>
</dbReference>
<dbReference type="InterPro" id="IPR003660">
    <property type="entry name" value="HAMP_dom"/>
</dbReference>
<dbReference type="Pfam" id="PF02518">
    <property type="entry name" value="HATPase_c"/>
    <property type="match status" value="1"/>
</dbReference>
<evidence type="ECO:0000256" key="13">
    <source>
        <dbReference type="ARBA" id="ARBA00023136"/>
    </source>
</evidence>
<evidence type="ECO:0000256" key="7">
    <source>
        <dbReference type="ARBA" id="ARBA00022692"/>
    </source>
</evidence>
<evidence type="ECO:0000256" key="10">
    <source>
        <dbReference type="ARBA" id="ARBA00022840"/>
    </source>
</evidence>
<name>A0ABW5R1G2_9BACL</name>
<keyword evidence="12" id="KW-0902">Two-component regulatory system</keyword>
<keyword evidence="18" id="KW-1185">Reference proteome</keyword>
<comment type="catalytic activity">
    <reaction evidence="1">
        <text>ATP + protein L-histidine = ADP + protein N-phospho-L-histidine.</text>
        <dbReference type="EC" id="2.7.13.3"/>
    </reaction>
</comment>
<evidence type="ECO:0000256" key="12">
    <source>
        <dbReference type="ARBA" id="ARBA00023012"/>
    </source>
</evidence>
<evidence type="ECO:0000313" key="17">
    <source>
        <dbReference type="EMBL" id="MFD2662150.1"/>
    </source>
</evidence>
<keyword evidence="10 17" id="KW-0067">ATP-binding</keyword>
<feature type="domain" description="Histidine kinase" evidence="15">
    <location>
        <begin position="240"/>
        <end position="454"/>
    </location>
</feature>
<keyword evidence="7 14" id="KW-0812">Transmembrane</keyword>
<dbReference type="InterPro" id="IPR036097">
    <property type="entry name" value="HisK_dim/P_sf"/>
</dbReference>
<evidence type="ECO:0000256" key="4">
    <source>
        <dbReference type="ARBA" id="ARBA00022475"/>
    </source>
</evidence>
<organism evidence="17 18">
    <name type="scientific">Paenibacillus thailandensis</name>
    <dbReference type="NCBI Taxonomy" id="393250"/>
    <lineage>
        <taxon>Bacteria</taxon>
        <taxon>Bacillati</taxon>
        <taxon>Bacillota</taxon>
        <taxon>Bacilli</taxon>
        <taxon>Bacillales</taxon>
        <taxon>Paenibacillaceae</taxon>
        <taxon>Paenibacillus</taxon>
    </lineage>
</organism>
<dbReference type="Pfam" id="PF00512">
    <property type="entry name" value="HisKA"/>
    <property type="match status" value="1"/>
</dbReference>
<evidence type="ECO:0000256" key="11">
    <source>
        <dbReference type="ARBA" id="ARBA00022989"/>
    </source>
</evidence>
<accession>A0ABW5R1G2</accession>
<feature type="transmembrane region" description="Helical" evidence="14">
    <location>
        <begin position="156"/>
        <end position="181"/>
    </location>
</feature>